<name>A0ABX1PKF6_9RHOO</name>
<dbReference type="Proteomes" id="UP000615989">
    <property type="component" value="Unassembled WGS sequence"/>
</dbReference>
<evidence type="ECO:0000313" key="2">
    <source>
        <dbReference type="Proteomes" id="UP000615989"/>
    </source>
</evidence>
<accession>A0ABX1PKF6</accession>
<protein>
    <submittedName>
        <fullName evidence="1">Uncharacterized protein</fullName>
    </submittedName>
</protein>
<evidence type="ECO:0000313" key="1">
    <source>
        <dbReference type="EMBL" id="NMG24784.1"/>
    </source>
</evidence>
<proteinExistence type="predicted"/>
<organism evidence="1 2">
    <name type="scientific">Aromatoleum anaerobium</name>
    <dbReference type="NCBI Taxonomy" id="182180"/>
    <lineage>
        <taxon>Bacteria</taxon>
        <taxon>Pseudomonadati</taxon>
        <taxon>Pseudomonadota</taxon>
        <taxon>Betaproteobacteria</taxon>
        <taxon>Rhodocyclales</taxon>
        <taxon>Rhodocyclaceae</taxon>
        <taxon>Aromatoleum</taxon>
    </lineage>
</organism>
<keyword evidence="2" id="KW-1185">Reference proteome</keyword>
<gene>
    <name evidence="1" type="ORF">GO606_08620</name>
</gene>
<comment type="caution">
    <text evidence="1">The sequence shown here is derived from an EMBL/GenBank/DDBJ whole genome shotgun (WGS) entry which is preliminary data.</text>
</comment>
<sequence length="241" mass="26021">MSRSSADLLLCLEAGAWTLGTGPGARRIAFGGATPAAALEALDAGATPSRSRLQVVIDDSWLRYLVVRWPDGVRGREERQAYLAHRFREVHGVAEPEWTFAFDRGPVHFPVLACAASRSVTEGIQAFARTRRLRLVGVAGCFVHRFNQLQRRLDSAPGAFGALAVSRGDRLTVGLWRDGAWQALRSQNVGEHGAQVLRQTLESWTLRTPGADGAGVLYTLGIAPAAPAGWRTQDAGDAAWP</sequence>
<dbReference type="RefSeq" id="WP_169118165.1">
    <property type="nucleotide sequence ID" value="NZ_WTVG02000037.1"/>
</dbReference>
<dbReference type="EMBL" id="WTVG01000019">
    <property type="protein sequence ID" value="NMG24784.1"/>
    <property type="molecule type" value="Genomic_DNA"/>
</dbReference>
<reference evidence="1" key="1">
    <citation type="submission" date="2019-12" db="EMBL/GenBank/DDBJ databases">
        <title>Comparative genomics gives insights into the taxonomy of the Azoarcus-Aromatoleum group and reveals separate origins of nif in the plant-associated Azoarcus and non-plant-associated Aromatoleum sub-groups.</title>
        <authorList>
            <person name="Lafos M."/>
            <person name="Maluk M."/>
            <person name="Batista M."/>
            <person name="Junghare M."/>
            <person name="Carmona M."/>
            <person name="Faoro H."/>
            <person name="Cruz L.M."/>
            <person name="Battistoni F."/>
            <person name="De Souza E."/>
            <person name="Pedrosa F."/>
            <person name="Chen W.-M."/>
            <person name="Poole P.S."/>
            <person name="Dixon R.A."/>
            <person name="James E.K."/>
        </authorList>
    </citation>
    <scope>NUCLEOTIDE SEQUENCE</scope>
    <source>
        <strain evidence="1">LuFRes1</strain>
    </source>
</reference>